<gene>
    <name evidence="6" type="ORF">JO379_005125</name>
</gene>
<dbReference type="PROSITE" id="PS50926">
    <property type="entry name" value="TRAM"/>
    <property type="match status" value="1"/>
</dbReference>
<dbReference type="InterPro" id="IPR012340">
    <property type="entry name" value="NA-bd_OB-fold"/>
</dbReference>
<dbReference type="PANTHER" id="PTHR11061">
    <property type="entry name" value="RNA M5U METHYLTRANSFERASE"/>
    <property type="match status" value="1"/>
</dbReference>
<reference evidence="6 7" key="1">
    <citation type="submission" date="2021-03" db="EMBL/GenBank/DDBJ databases">
        <title>Sequencing the genomes of 1000 actinobacteria strains.</title>
        <authorList>
            <person name="Klenk H.-P."/>
        </authorList>
    </citation>
    <scope>NUCLEOTIDE SEQUENCE [LARGE SCALE GENOMIC DNA]</scope>
    <source>
        <strain evidence="6 7">DSM 41480</strain>
    </source>
</reference>
<evidence type="ECO:0000256" key="3">
    <source>
        <dbReference type="ARBA" id="ARBA00022691"/>
    </source>
</evidence>
<dbReference type="SUPFAM" id="SSF53335">
    <property type="entry name" value="S-adenosyl-L-methionine-dependent methyltransferases"/>
    <property type="match status" value="1"/>
</dbReference>
<proteinExistence type="inferred from homology"/>
<dbReference type="PANTHER" id="PTHR11061:SF30">
    <property type="entry name" value="TRNA (URACIL(54)-C(5))-METHYLTRANSFERASE"/>
    <property type="match status" value="1"/>
</dbReference>
<dbReference type="Pfam" id="PF05958">
    <property type="entry name" value="tRNA_U5-meth_tr"/>
    <property type="match status" value="1"/>
</dbReference>
<evidence type="ECO:0000259" key="5">
    <source>
        <dbReference type="PROSITE" id="PS50926"/>
    </source>
</evidence>
<dbReference type="InterPro" id="IPR002792">
    <property type="entry name" value="TRAM_dom"/>
</dbReference>
<feature type="domain" description="TRAM" evidence="5">
    <location>
        <begin position="7"/>
        <end position="68"/>
    </location>
</feature>
<dbReference type="CDD" id="cd02440">
    <property type="entry name" value="AdoMet_MTases"/>
    <property type="match status" value="1"/>
</dbReference>
<evidence type="ECO:0000313" key="6">
    <source>
        <dbReference type="EMBL" id="MBP2405656.1"/>
    </source>
</evidence>
<evidence type="ECO:0000313" key="7">
    <source>
        <dbReference type="Proteomes" id="UP001519291"/>
    </source>
</evidence>
<keyword evidence="7" id="KW-1185">Reference proteome</keyword>
<keyword evidence="1 4" id="KW-0489">Methyltransferase</keyword>
<dbReference type="SUPFAM" id="SSF50249">
    <property type="entry name" value="Nucleic acid-binding proteins"/>
    <property type="match status" value="1"/>
</dbReference>
<feature type="binding site" evidence="4">
    <location>
        <position position="324"/>
    </location>
    <ligand>
        <name>S-adenosyl-L-methionine</name>
        <dbReference type="ChEBI" id="CHEBI:59789"/>
    </ligand>
</feature>
<dbReference type="PROSITE" id="PS01231">
    <property type="entry name" value="TRMA_2"/>
    <property type="match status" value="1"/>
</dbReference>
<dbReference type="InterPro" id="IPR030391">
    <property type="entry name" value="MeTrfase_TrmA_CS"/>
</dbReference>
<dbReference type="EMBL" id="JAGIOH010000001">
    <property type="protein sequence ID" value="MBP2405656.1"/>
    <property type="molecule type" value="Genomic_DNA"/>
</dbReference>
<feature type="active site" description="Nucleophile" evidence="4">
    <location>
        <position position="395"/>
    </location>
</feature>
<name>A0ABS4YA26_9ACTN</name>
<dbReference type="GeneID" id="91571994"/>
<comment type="caution">
    <text evidence="6">The sequence shown here is derived from an EMBL/GenBank/DDBJ whole genome shotgun (WGS) entry which is preliminary data.</text>
</comment>
<evidence type="ECO:0000256" key="1">
    <source>
        <dbReference type="ARBA" id="ARBA00022603"/>
    </source>
</evidence>
<protein>
    <submittedName>
        <fullName evidence="6">tRNA/tmRNA/rRNA uracil-C5-methylase (TrmA/RlmC/RlmD family)</fullName>
    </submittedName>
</protein>
<keyword evidence="3 4" id="KW-0949">S-adenosyl-L-methionine</keyword>
<dbReference type="RefSeq" id="WP_130881745.1">
    <property type="nucleotide sequence ID" value="NZ_JAGIOH010000001.1"/>
</dbReference>
<sequence>MQHETEASLVGHEYEVEVGPVAHGGHCVARTDAGRVLFVRHALPGERVVARVTEGESTSRFLRADAVQVLEASKDRVEAPCPFSGPGKCGGCDWQHAKPGAQRRLKGEVIAEQLMRLAGLTPEEAGWDGTVVPADGDKLPAGEVPAWRTRVQYAVDAEGHAGLRKHRSHEVEVIDRCLIAAPGVTELGIEKREWPQMASVEAIAASGSGDRQVVLTPRPGGRLPIVELDKPVSVLRIGEKDKQVHPVHGRAFVRERADGRTYRVGEGGFWQVHPQAADMLVKAVMQGLMPRKGDMALDLYCGVGLFAGALAERIGDKGAVLGIESGKRAVEDARHNLKDLDRVRIEQGKVEQVLPRTRIEEADLIVLDPPRAGAGKQTVRHLASLGARRIAYVACDPAALARDLAYFAEEGYKPVKLRAFDFFPMTHHVECVAILKPVAKEA</sequence>
<accession>A0ABS4YA26</accession>
<feature type="binding site" evidence="4">
    <location>
        <position position="368"/>
    </location>
    <ligand>
        <name>S-adenosyl-L-methionine</name>
        <dbReference type="ChEBI" id="CHEBI:59789"/>
    </ligand>
</feature>
<dbReference type="InterPro" id="IPR029063">
    <property type="entry name" value="SAM-dependent_MTases_sf"/>
</dbReference>
<feature type="binding site" evidence="4">
    <location>
        <position position="300"/>
    </location>
    <ligand>
        <name>S-adenosyl-L-methionine</name>
        <dbReference type="ChEBI" id="CHEBI:59789"/>
    </ligand>
</feature>
<dbReference type="Pfam" id="PF01938">
    <property type="entry name" value="TRAM"/>
    <property type="match status" value="1"/>
</dbReference>
<dbReference type="Gene3D" id="2.40.50.140">
    <property type="entry name" value="Nucleic acid-binding proteins"/>
    <property type="match status" value="1"/>
</dbReference>
<evidence type="ECO:0000256" key="4">
    <source>
        <dbReference type="PROSITE-ProRule" id="PRU01024"/>
    </source>
</evidence>
<feature type="binding site" evidence="4">
    <location>
        <position position="271"/>
    </location>
    <ligand>
        <name>S-adenosyl-L-methionine</name>
        <dbReference type="ChEBI" id="CHEBI:59789"/>
    </ligand>
</feature>
<dbReference type="Gene3D" id="3.40.50.150">
    <property type="entry name" value="Vaccinia Virus protein VP39"/>
    <property type="match status" value="1"/>
</dbReference>
<comment type="similarity">
    <text evidence="4">Belongs to the class I-like SAM-binding methyltransferase superfamily. RNA M5U methyltransferase family.</text>
</comment>
<keyword evidence="2 4" id="KW-0808">Transferase</keyword>
<dbReference type="PROSITE" id="PS51687">
    <property type="entry name" value="SAM_MT_RNA_M5U"/>
    <property type="match status" value="1"/>
</dbReference>
<organism evidence="6 7">
    <name type="scientific">Streptomyces syringium</name>
    <dbReference type="NCBI Taxonomy" id="76729"/>
    <lineage>
        <taxon>Bacteria</taxon>
        <taxon>Bacillati</taxon>
        <taxon>Actinomycetota</taxon>
        <taxon>Actinomycetes</taxon>
        <taxon>Kitasatosporales</taxon>
        <taxon>Streptomycetaceae</taxon>
        <taxon>Streptomyces</taxon>
    </lineage>
</organism>
<dbReference type="InterPro" id="IPR010280">
    <property type="entry name" value="U5_MeTrfase_fam"/>
</dbReference>
<dbReference type="Proteomes" id="UP001519291">
    <property type="component" value="Unassembled WGS sequence"/>
</dbReference>
<evidence type="ECO:0000256" key="2">
    <source>
        <dbReference type="ARBA" id="ARBA00022679"/>
    </source>
</evidence>
<dbReference type="Gene3D" id="2.40.50.1070">
    <property type="match status" value="1"/>
</dbReference>